<name>A0A8X7Q3H9_BRACI</name>
<proteinExistence type="predicted"/>
<evidence type="ECO:0000313" key="2">
    <source>
        <dbReference type="EMBL" id="KAG2262032.1"/>
    </source>
</evidence>
<dbReference type="OrthoDB" id="60033at2759"/>
<dbReference type="EMBL" id="JAAMPC010000014">
    <property type="protein sequence ID" value="KAG2262032.1"/>
    <property type="molecule type" value="Genomic_DNA"/>
</dbReference>
<feature type="compositionally biased region" description="Basic and acidic residues" evidence="1">
    <location>
        <begin position="122"/>
        <end position="132"/>
    </location>
</feature>
<reference evidence="2 3" key="1">
    <citation type="submission" date="2020-02" db="EMBL/GenBank/DDBJ databases">
        <authorList>
            <person name="Ma Q."/>
            <person name="Huang Y."/>
            <person name="Song X."/>
            <person name="Pei D."/>
        </authorList>
    </citation>
    <scope>NUCLEOTIDE SEQUENCE [LARGE SCALE GENOMIC DNA]</scope>
    <source>
        <strain evidence="2">Sxm20200214</strain>
        <tissue evidence="2">Leaf</tissue>
    </source>
</reference>
<protein>
    <submittedName>
        <fullName evidence="2">Uncharacterized protein</fullName>
    </submittedName>
</protein>
<feature type="region of interest" description="Disordered" evidence="1">
    <location>
        <begin position="99"/>
        <end position="132"/>
    </location>
</feature>
<gene>
    <name evidence="2" type="ORF">Bca52824_069111</name>
</gene>
<accession>A0A8X7Q3H9</accession>
<organism evidence="2 3">
    <name type="scientific">Brassica carinata</name>
    <name type="common">Ethiopian mustard</name>
    <name type="synonym">Abyssinian cabbage</name>
    <dbReference type="NCBI Taxonomy" id="52824"/>
    <lineage>
        <taxon>Eukaryota</taxon>
        <taxon>Viridiplantae</taxon>
        <taxon>Streptophyta</taxon>
        <taxon>Embryophyta</taxon>
        <taxon>Tracheophyta</taxon>
        <taxon>Spermatophyta</taxon>
        <taxon>Magnoliopsida</taxon>
        <taxon>eudicotyledons</taxon>
        <taxon>Gunneridae</taxon>
        <taxon>Pentapetalae</taxon>
        <taxon>rosids</taxon>
        <taxon>malvids</taxon>
        <taxon>Brassicales</taxon>
        <taxon>Brassicaceae</taxon>
        <taxon>Brassiceae</taxon>
        <taxon>Brassica</taxon>
    </lineage>
</organism>
<sequence length="148" mass="16852">MLTVSPLVVNTTSRDHYMAADFADFTTEGLPDFTAEEGCLDVLEGIDFYDDLFIEFNGDDVLPDLEIDSYVLGEYSGSGRDEELEMEETLRRRLRHRRDGGWCKPEGTDKTVRKGKRKGKKSKDCLSSDNGIKKTKGEFMYTCFHNKS</sequence>
<evidence type="ECO:0000313" key="3">
    <source>
        <dbReference type="Proteomes" id="UP000886595"/>
    </source>
</evidence>
<keyword evidence="3" id="KW-1185">Reference proteome</keyword>
<dbReference type="AlphaFoldDB" id="A0A8X7Q3H9"/>
<comment type="caution">
    <text evidence="2">The sequence shown here is derived from an EMBL/GenBank/DDBJ whole genome shotgun (WGS) entry which is preliminary data.</text>
</comment>
<evidence type="ECO:0000256" key="1">
    <source>
        <dbReference type="SAM" id="MobiDB-lite"/>
    </source>
</evidence>
<dbReference type="Proteomes" id="UP000886595">
    <property type="component" value="Unassembled WGS sequence"/>
</dbReference>